<sequence length="95" mass="10704">MYTARAKQEKEHDFGSMRTLWAVYSYVEIWFTWTNTSGCGGHPSNLKPLSALVEVPKPGGERELQFKMLMPHASEKAAQELCRDAQVLLTNTQGC</sequence>
<protein>
    <submittedName>
        <fullName evidence="1">(Mediterranean fruit fly) hypothetical protein</fullName>
    </submittedName>
</protein>
<accession>A0A811VEI3</accession>
<name>A0A811VEI3_CERCA</name>
<dbReference type="Proteomes" id="UP000606786">
    <property type="component" value="Unassembled WGS sequence"/>
</dbReference>
<organism evidence="1 2">
    <name type="scientific">Ceratitis capitata</name>
    <name type="common">Mediterranean fruit fly</name>
    <name type="synonym">Tephritis capitata</name>
    <dbReference type="NCBI Taxonomy" id="7213"/>
    <lineage>
        <taxon>Eukaryota</taxon>
        <taxon>Metazoa</taxon>
        <taxon>Ecdysozoa</taxon>
        <taxon>Arthropoda</taxon>
        <taxon>Hexapoda</taxon>
        <taxon>Insecta</taxon>
        <taxon>Pterygota</taxon>
        <taxon>Neoptera</taxon>
        <taxon>Endopterygota</taxon>
        <taxon>Diptera</taxon>
        <taxon>Brachycera</taxon>
        <taxon>Muscomorpha</taxon>
        <taxon>Tephritoidea</taxon>
        <taxon>Tephritidae</taxon>
        <taxon>Ceratitis</taxon>
        <taxon>Ceratitis</taxon>
    </lineage>
</organism>
<gene>
    <name evidence="1" type="ORF">CCAP1982_LOCUS22725</name>
</gene>
<evidence type="ECO:0000313" key="2">
    <source>
        <dbReference type="Proteomes" id="UP000606786"/>
    </source>
</evidence>
<reference evidence="1" key="1">
    <citation type="submission" date="2020-11" db="EMBL/GenBank/DDBJ databases">
        <authorList>
            <person name="Whitehead M."/>
        </authorList>
    </citation>
    <scope>NUCLEOTIDE SEQUENCE</scope>
    <source>
        <strain evidence="1">EGII</strain>
    </source>
</reference>
<proteinExistence type="predicted"/>
<evidence type="ECO:0000313" key="1">
    <source>
        <dbReference type="EMBL" id="CAD7014748.1"/>
    </source>
</evidence>
<keyword evidence="2" id="KW-1185">Reference proteome</keyword>
<comment type="caution">
    <text evidence="1">The sequence shown here is derived from an EMBL/GenBank/DDBJ whole genome shotgun (WGS) entry which is preliminary data.</text>
</comment>
<dbReference type="AlphaFoldDB" id="A0A811VEI3"/>
<dbReference type="EMBL" id="CAJHJT010000056">
    <property type="protein sequence ID" value="CAD7014748.1"/>
    <property type="molecule type" value="Genomic_DNA"/>
</dbReference>